<feature type="domain" description="Multidrug resistance protein MdtA-like barrel-sandwich hybrid" evidence="3">
    <location>
        <begin position="69"/>
        <end position="204"/>
    </location>
</feature>
<dbReference type="PANTHER" id="PTHR30469">
    <property type="entry name" value="MULTIDRUG RESISTANCE PROTEIN MDTA"/>
    <property type="match status" value="1"/>
</dbReference>
<evidence type="ECO:0000256" key="1">
    <source>
        <dbReference type="ARBA" id="ARBA00009477"/>
    </source>
</evidence>
<dbReference type="Gene3D" id="2.40.50.100">
    <property type="match status" value="1"/>
</dbReference>
<evidence type="ECO:0000313" key="4">
    <source>
        <dbReference type="EMBL" id="BAT71055.1"/>
    </source>
</evidence>
<protein>
    <submittedName>
        <fullName evidence="4">RND family efflux transporter MFP subunit</fullName>
    </submittedName>
</protein>
<dbReference type="Proteomes" id="UP000063234">
    <property type="component" value="Chromosome"/>
</dbReference>
<gene>
    <name evidence="4" type="ORF">TST_0246</name>
</gene>
<evidence type="ECO:0000259" key="2">
    <source>
        <dbReference type="Pfam" id="PF25876"/>
    </source>
</evidence>
<dbReference type="Pfam" id="PF25917">
    <property type="entry name" value="BSH_RND"/>
    <property type="match status" value="1"/>
</dbReference>
<dbReference type="Gene3D" id="2.40.420.20">
    <property type="match status" value="1"/>
</dbReference>
<dbReference type="EMBL" id="AP013035">
    <property type="protein sequence ID" value="BAT71055.1"/>
    <property type="molecule type" value="Genomic_DNA"/>
</dbReference>
<accession>A0A0S3QRT7</accession>
<dbReference type="Gene3D" id="1.10.287.470">
    <property type="entry name" value="Helix hairpin bin"/>
    <property type="match status" value="1"/>
</dbReference>
<reference evidence="5" key="1">
    <citation type="journal article" date="2018" name="Science">
        <title>A primordial and reversible TCA cycle in a facultatively chemolithoautotrophic thermophile.</title>
        <authorList>
            <person name="Nunoura T."/>
            <person name="Chikaraishi Y."/>
            <person name="Izaki R."/>
            <person name="Suwa T."/>
            <person name="Sato T."/>
            <person name="Harada T."/>
            <person name="Mori K."/>
            <person name="Kato Y."/>
            <person name="Miyazaki M."/>
            <person name="Shimamura S."/>
            <person name="Yanagawa K."/>
            <person name="Shuto A."/>
            <person name="Ohkouchi N."/>
            <person name="Fujita N."/>
            <person name="Takaki Y."/>
            <person name="Atomi H."/>
            <person name="Takai K."/>
        </authorList>
    </citation>
    <scope>NUCLEOTIDE SEQUENCE [LARGE SCALE GENOMIC DNA]</scope>
    <source>
        <strain evidence="5">DSM 17441 / JCM 13301 / NBRC 103674 / ABI70S6</strain>
    </source>
</reference>
<dbReference type="InterPro" id="IPR058625">
    <property type="entry name" value="MdtA-like_BSH"/>
</dbReference>
<dbReference type="STRING" id="1298851.TST_0246"/>
<name>A0A0S3QRT7_THET7</name>
<comment type="similarity">
    <text evidence="1">Belongs to the membrane fusion protein (MFP) (TC 8.A.1) family.</text>
</comment>
<dbReference type="RefSeq" id="WP_068548909.1">
    <property type="nucleotide sequence ID" value="NZ_AP013035.1"/>
</dbReference>
<keyword evidence="5" id="KW-1185">Reference proteome</keyword>
<dbReference type="OrthoDB" id="9772050at2"/>
<feature type="domain" description="Multidrug resistance protein MdtA-like alpha-helical hairpin" evidence="2">
    <location>
        <begin position="109"/>
        <end position="178"/>
    </location>
</feature>
<dbReference type="InterPro" id="IPR058624">
    <property type="entry name" value="MdtA-like_HH"/>
</dbReference>
<organism evidence="4 5">
    <name type="scientific">Thermosulfidibacter takaii (strain DSM 17441 / JCM 13301 / NBRC 103674 / ABI70S6)</name>
    <dbReference type="NCBI Taxonomy" id="1298851"/>
    <lineage>
        <taxon>Bacteria</taxon>
        <taxon>Pseudomonadati</taxon>
        <taxon>Thermosulfidibacterota</taxon>
        <taxon>Thermosulfidibacteria</taxon>
        <taxon>Thermosulfidibacterales</taxon>
        <taxon>Thermosulfidibacteraceae</taxon>
    </lineage>
</organism>
<dbReference type="AlphaFoldDB" id="A0A0S3QRT7"/>
<dbReference type="GO" id="GO:0015562">
    <property type="term" value="F:efflux transmembrane transporter activity"/>
    <property type="evidence" value="ECO:0007669"/>
    <property type="project" value="TreeGrafter"/>
</dbReference>
<evidence type="ECO:0000259" key="3">
    <source>
        <dbReference type="Pfam" id="PF25917"/>
    </source>
</evidence>
<evidence type="ECO:0000313" key="5">
    <source>
        <dbReference type="Proteomes" id="UP000063234"/>
    </source>
</evidence>
<dbReference type="KEGG" id="ttk:TST_0246"/>
<dbReference type="GO" id="GO:1990281">
    <property type="term" value="C:efflux pump complex"/>
    <property type="evidence" value="ECO:0007669"/>
    <property type="project" value="TreeGrafter"/>
</dbReference>
<dbReference type="Pfam" id="PF25876">
    <property type="entry name" value="HH_MFP_RND"/>
    <property type="match status" value="1"/>
</dbReference>
<dbReference type="InterPro" id="IPR006143">
    <property type="entry name" value="RND_pump_MFP"/>
</dbReference>
<dbReference type="NCBIfam" id="TIGR01730">
    <property type="entry name" value="RND_mfp"/>
    <property type="match status" value="1"/>
</dbReference>
<dbReference type="SUPFAM" id="SSF111369">
    <property type="entry name" value="HlyD-like secretion proteins"/>
    <property type="match status" value="1"/>
</dbReference>
<proteinExistence type="inferred from homology"/>
<sequence length="374" mass="41078">MKKPIKVLLTILFIVALVFGAVFLVKKRKMEIVKAPLPETPPLPVVTAEVKKGALEITEDYLAVIEPMEKIELAPRVTGHLLEVRVREGDVVKKGQILAVLDSRPFKTQYNSIKAQLEGAKSTLSTLEAIYQRDLVLYKNKAISEEQFERSRSARDEALARVKTLEESLENAKLNLEYCVIKAPTNGVITRRIQDPGDLALPGKPVLEMEVPESGYKVVSHVPQELIPRLEMGGTAYIYPSLQDKNNVIKAKITRIYPAIRAGTLGELEIDLPSKPFNLPSGSTVDVTVVAKLVKGFIVPTNSLLHTTKGYFVFAVSKNETVRIVGVKLLGSTERLAAVEGNLAEGERVVVGSESVLLRLKNGEKVKPVSGDVQ</sequence>